<dbReference type="InterPro" id="IPR011006">
    <property type="entry name" value="CheY-like_superfamily"/>
</dbReference>
<protein>
    <submittedName>
        <fullName evidence="6">EAL domain-containing protein</fullName>
    </submittedName>
</protein>
<evidence type="ECO:0000259" key="3">
    <source>
        <dbReference type="PROSITE" id="PS50113"/>
    </source>
</evidence>
<dbReference type="InterPro" id="IPR029787">
    <property type="entry name" value="Nucleotide_cyclase"/>
</dbReference>
<dbReference type="RefSeq" id="WP_147936088.1">
    <property type="nucleotide sequence ID" value="NZ_VPFD01000020.1"/>
</dbReference>
<accession>A0A5C7G216</accession>
<dbReference type="InterPro" id="IPR013656">
    <property type="entry name" value="PAS_4"/>
</dbReference>
<dbReference type="PROSITE" id="PS50110">
    <property type="entry name" value="RESPONSE_REGULATORY"/>
    <property type="match status" value="1"/>
</dbReference>
<dbReference type="GO" id="GO:0003824">
    <property type="term" value="F:catalytic activity"/>
    <property type="evidence" value="ECO:0007669"/>
    <property type="project" value="UniProtKB-ARBA"/>
</dbReference>
<dbReference type="Gene3D" id="3.20.20.450">
    <property type="entry name" value="EAL domain"/>
    <property type="match status" value="1"/>
</dbReference>
<dbReference type="NCBIfam" id="TIGR00229">
    <property type="entry name" value="sensory_box"/>
    <property type="match status" value="1"/>
</dbReference>
<dbReference type="CDD" id="cd01949">
    <property type="entry name" value="GGDEF"/>
    <property type="match status" value="1"/>
</dbReference>
<feature type="domain" description="Response regulatory" evidence="2">
    <location>
        <begin position="18"/>
        <end position="135"/>
    </location>
</feature>
<dbReference type="Gene3D" id="3.30.70.270">
    <property type="match status" value="1"/>
</dbReference>
<dbReference type="CDD" id="cd00130">
    <property type="entry name" value="PAS"/>
    <property type="match status" value="1"/>
</dbReference>
<dbReference type="SUPFAM" id="SSF52172">
    <property type="entry name" value="CheY-like"/>
    <property type="match status" value="1"/>
</dbReference>
<evidence type="ECO:0000313" key="7">
    <source>
        <dbReference type="Proteomes" id="UP000321413"/>
    </source>
</evidence>
<dbReference type="SUPFAM" id="SSF55073">
    <property type="entry name" value="Nucleotide cyclase"/>
    <property type="match status" value="1"/>
</dbReference>
<dbReference type="Proteomes" id="UP000321413">
    <property type="component" value="Unassembled WGS sequence"/>
</dbReference>
<comment type="caution">
    <text evidence="6">The sequence shown here is derived from an EMBL/GenBank/DDBJ whole genome shotgun (WGS) entry which is preliminary data.</text>
</comment>
<dbReference type="InterPro" id="IPR001633">
    <property type="entry name" value="EAL_dom"/>
</dbReference>
<dbReference type="InterPro" id="IPR000160">
    <property type="entry name" value="GGDEF_dom"/>
</dbReference>
<dbReference type="InterPro" id="IPR043128">
    <property type="entry name" value="Rev_trsase/Diguanyl_cyclase"/>
</dbReference>
<keyword evidence="7" id="KW-1185">Reference proteome</keyword>
<dbReference type="PROSITE" id="PS50887">
    <property type="entry name" value="GGDEF"/>
    <property type="match status" value="1"/>
</dbReference>
<name>A0A5C7G216_9BURK</name>
<gene>
    <name evidence="6" type="ORF">FVD38_17980</name>
</gene>
<dbReference type="NCBIfam" id="TIGR00254">
    <property type="entry name" value="GGDEF"/>
    <property type="match status" value="1"/>
</dbReference>
<evidence type="ECO:0000256" key="1">
    <source>
        <dbReference type="PROSITE-ProRule" id="PRU00169"/>
    </source>
</evidence>
<organism evidence="6 7">
    <name type="scientific">Massilia arenae</name>
    <dbReference type="NCBI Taxonomy" id="2603288"/>
    <lineage>
        <taxon>Bacteria</taxon>
        <taxon>Pseudomonadati</taxon>
        <taxon>Pseudomonadota</taxon>
        <taxon>Betaproteobacteria</taxon>
        <taxon>Burkholderiales</taxon>
        <taxon>Oxalobacteraceae</taxon>
        <taxon>Telluria group</taxon>
        <taxon>Massilia</taxon>
    </lineage>
</organism>
<dbReference type="GO" id="GO:0000160">
    <property type="term" value="P:phosphorelay signal transduction system"/>
    <property type="evidence" value="ECO:0007669"/>
    <property type="project" value="InterPro"/>
</dbReference>
<dbReference type="PROSITE" id="PS50883">
    <property type="entry name" value="EAL"/>
    <property type="match status" value="1"/>
</dbReference>
<feature type="domain" description="PAC" evidence="3">
    <location>
        <begin position="228"/>
        <end position="278"/>
    </location>
</feature>
<sequence>MFIPQARAAPAANQAEPAILLVNDDPGALFALRSVLGDLDADLVTASSGEQALLRLLKQDFCVILMDVKMAGLDGFETARLVRARPRSRATPIVFQTSHRASDLDRSLGFEVGASDYVFMPTAPEVLKAKVQAFVDDAPERRPVRVMSAADRGDAPDAGIERLILEHAGDYVALLDSAGAWLYTSPSYRAEFGAAVGPGARYLEIVHVDDRERVRALVERPPAGETHWRLQYRVLGRSERHFESDASLVRAPDGAVSQLVLISRDITERKEMEAYVLHQSFHDSLTGLPNRLLLLDRLGQATAQRERQRAQVAVLFLDLDHFKEVNDTLGHAAGDRLLQVVAERLAASVREGDTVARVGGDEFVVMLVELHQLADAALVAEKIISAVSETCQIEGSELHVTPSIGMAIFPGDGADPDTLLRNADIAMYHAKRDGGAHYCFFTAQMQEVASQRLALGSALHRAIRDGEFVMHYQPKVHAASGAIIGFEALIRWPQADGASISPSLFIPIAEETGRIDPIGAWAIGQVAAELQRWTTLGFADVPIAVNVSALQFRREDVARCLGAAVDAAQIRPAMLEVELTESGVMSNPAQAIETLHQIHALGMTIAIDDFGTGYSSLAYLKRFPIDKLKIDASFVRDIATDPSDAAIVLAIIGLAHVLDLTVIAEGVETQEQVAFLVAHGCDELQGNYFSAAVSNDDAVGLLRRGPFCIETSGEHHDNRTGGA</sequence>
<dbReference type="SMART" id="SM00052">
    <property type="entry name" value="EAL"/>
    <property type="match status" value="1"/>
</dbReference>
<dbReference type="InterPro" id="IPR001789">
    <property type="entry name" value="Sig_transdc_resp-reg_receiver"/>
</dbReference>
<dbReference type="Pfam" id="PF00563">
    <property type="entry name" value="EAL"/>
    <property type="match status" value="1"/>
</dbReference>
<dbReference type="SMART" id="SM00267">
    <property type="entry name" value="GGDEF"/>
    <property type="match status" value="1"/>
</dbReference>
<evidence type="ECO:0000313" key="6">
    <source>
        <dbReference type="EMBL" id="TXF98017.1"/>
    </source>
</evidence>
<dbReference type="PANTHER" id="PTHR44757:SF2">
    <property type="entry name" value="BIOFILM ARCHITECTURE MAINTENANCE PROTEIN MBAA"/>
    <property type="match status" value="1"/>
</dbReference>
<dbReference type="SUPFAM" id="SSF55785">
    <property type="entry name" value="PYP-like sensor domain (PAS domain)"/>
    <property type="match status" value="1"/>
</dbReference>
<dbReference type="AlphaFoldDB" id="A0A5C7G216"/>
<feature type="domain" description="EAL" evidence="4">
    <location>
        <begin position="452"/>
        <end position="706"/>
    </location>
</feature>
<dbReference type="InterPro" id="IPR000014">
    <property type="entry name" value="PAS"/>
</dbReference>
<dbReference type="Gene3D" id="3.40.50.2300">
    <property type="match status" value="1"/>
</dbReference>
<dbReference type="CDD" id="cd01948">
    <property type="entry name" value="EAL"/>
    <property type="match status" value="1"/>
</dbReference>
<dbReference type="PROSITE" id="PS50113">
    <property type="entry name" value="PAC"/>
    <property type="match status" value="1"/>
</dbReference>
<feature type="domain" description="GGDEF" evidence="5">
    <location>
        <begin position="310"/>
        <end position="443"/>
    </location>
</feature>
<keyword evidence="1" id="KW-0597">Phosphoprotein</keyword>
<dbReference type="Gene3D" id="3.30.450.20">
    <property type="entry name" value="PAS domain"/>
    <property type="match status" value="1"/>
</dbReference>
<proteinExistence type="predicted"/>
<feature type="modified residue" description="4-aspartylphosphate" evidence="1">
    <location>
        <position position="67"/>
    </location>
</feature>
<dbReference type="SMART" id="SM00448">
    <property type="entry name" value="REC"/>
    <property type="match status" value="1"/>
</dbReference>
<dbReference type="FunFam" id="3.30.70.270:FF:000001">
    <property type="entry name" value="Diguanylate cyclase domain protein"/>
    <property type="match status" value="1"/>
</dbReference>
<evidence type="ECO:0000259" key="5">
    <source>
        <dbReference type="PROSITE" id="PS50887"/>
    </source>
</evidence>
<evidence type="ECO:0000259" key="2">
    <source>
        <dbReference type="PROSITE" id="PS50110"/>
    </source>
</evidence>
<dbReference type="InterPro" id="IPR035965">
    <property type="entry name" value="PAS-like_dom_sf"/>
</dbReference>
<dbReference type="InterPro" id="IPR035919">
    <property type="entry name" value="EAL_sf"/>
</dbReference>
<dbReference type="InterPro" id="IPR000700">
    <property type="entry name" value="PAS-assoc_C"/>
</dbReference>
<reference evidence="6 7" key="1">
    <citation type="submission" date="2019-08" db="EMBL/GenBank/DDBJ databases">
        <title>Massilia golmudensis sp. nov., isolated from sand in the Qinghai-Tibetan Plateau.</title>
        <authorList>
            <person name="Zhang B."/>
        </authorList>
    </citation>
    <scope>NUCLEOTIDE SEQUENCE [LARGE SCALE GENOMIC DNA]</scope>
    <source>
        <strain evidence="6 7">GEM5</strain>
    </source>
</reference>
<dbReference type="Pfam" id="PF00072">
    <property type="entry name" value="Response_reg"/>
    <property type="match status" value="1"/>
</dbReference>
<dbReference type="EMBL" id="VPFD01000020">
    <property type="protein sequence ID" value="TXF98017.1"/>
    <property type="molecule type" value="Genomic_DNA"/>
</dbReference>
<dbReference type="PANTHER" id="PTHR44757">
    <property type="entry name" value="DIGUANYLATE CYCLASE DGCP"/>
    <property type="match status" value="1"/>
</dbReference>
<dbReference type="Pfam" id="PF00990">
    <property type="entry name" value="GGDEF"/>
    <property type="match status" value="1"/>
</dbReference>
<dbReference type="SUPFAM" id="SSF141868">
    <property type="entry name" value="EAL domain-like"/>
    <property type="match status" value="1"/>
</dbReference>
<dbReference type="InterPro" id="IPR052155">
    <property type="entry name" value="Biofilm_reg_signaling"/>
</dbReference>
<evidence type="ECO:0000259" key="4">
    <source>
        <dbReference type="PROSITE" id="PS50883"/>
    </source>
</evidence>
<dbReference type="Pfam" id="PF08448">
    <property type="entry name" value="PAS_4"/>
    <property type="match status" value="1"/>
</dbReference>